<gene>
    <name evidence="3" type="ORF">M5K25_026416</name>
</gene>
<feature type="region of interest" description="Disordered" evidence="2">
    <location>
        <begin position="281"/>
        <end position="304"/>
    </location>
</feature>
<feature type="compositionally biased region" description="Basic residues" evidence="2">
    <location>
        <begin position="35"/>
        <end position="52"/>
    </location>
</feature>
<feature type="compositionally biased region" description="Basic residues" evidence="2">
    <location>
        <begin position="9"/>
        <end position="27"/>
    </location>
</feature>
<sequence length="304" mass="33811">MEVEAVTISRKRKPDHVKFNKNRKKMKSYGGATLKPKKPSLKMIKLFKRRAKAYNSDEDEMGEDDLGLKQEDSSEEEDPRGLDDSKGDGGSETEEDGEGSGHRQGITKFTEGCRAFKMAFMNIMKKNVTNDPLGPVLSAHKKLVAEKLAEEEAEQKAKGQVKKEKHMIAEKGHIKPLGVLDAKEKLLISVATKGVVKLFNAVNKAQNQQKGLNPSKSKDAKVLAKQRKETFLSELKKSTTTSTFNSSQVSHFNKTNEEEVGWAPLRDGYMLTSSKLKDWDKMEDSASIGGRTNMPSDESSSDED</sequence>
<keyword evidence="4" id="KW-1185">Reference proteome</keyword>
<evidence type="ECO:0000313" key="4">
    <source>
        <dbReference type="Proteomes" id="UP001552299"/>
    </source>
</evidence>
<dbReference type="EMBL" id="JANQDX010000019">
    <property type="protein sequence ID" value="KAL0904324.1"/>
    <property type="molecule type" value="Genomic_DNA"/>
</dbReference>
<evidence type="ECO:0008006" key="5">
    <source>
        <dbReference type="Google" id="ProtNLM"/>
    </source>
</evidence>
<dbReference type="Pfam" id="PF07890">
    <property type="entry name" value="Rrp15p"/>
    <property type="match status" value="1"/>
</dbReference>
<evidence type="ECO:0000256" key="1">
    <source>
        <dbReference type="ARBA" id="ARBA00007462"/>
    </source>
</evidence>
<feature type="compositionally biased region" description="Acidic residues" evidence="2">
    <location>
        <begin position="56"/>
        <end position="65"/>
    </location>
</feature>
<feature type="compositionally biased region" description="Basic and acidic residues" evidence="2">
    <location>
        <begin position="79"/>
        <end position="89"/>
    </location>
</feature>
<feature type="region of interest" description="Disordered" evidence="2">
    <location>
        <begin position="1"/>
        <end position="106"/>
    </location>
</feature>
<dbReference type="PANTHER" id="PTHR13245:SF14">
    <property type="entry name" value="RRP15-LIKE PROTEIN"/>
    <property type="match status" value="1"/>
</dbReference>
<evidence type="ECO:0000256" key="2">
    <source>
        <dbReference type="SAM" id="MobiDB-lite"/>
    </source>
</evidence>
<organism evidence="3 4">
    <name type="scientific">Dendrobium thyrsiflorum</name>
    <name type="common">Pinecone-like raceme dendrobium</name>
    <name type="synonym">Orchid</name>
    <dbReference type="NCBI Taxonomy" id="117978"/>
    <lineage>
        <taxon>Eukaryota</taxon>
        <taxon>Viridiplantae</taxon>
        <taxon>Streptophyta</taxon>
        <taxon>Embryophyta</taxon>
        <taxon>Tracheophyta</taxon>
        <taxon>Spermatophyta</taxon>
        <taxon>Magnoliopsida</taxon>
        <taxon>Liliopsida</taxon>
        <taxon>Asparagales</taxon>
        <taxon>Orchidaceae</taxon>
        <taxon>Epidendroideae</taxon>
        <taxon>Malaxideae</taxon>
        <taxon>Dendrobiinae</taxon>
        <taxon>Dendrobium</taxon>
    </lineage>
</organism>
<name>A0ABD0TX79_DENTH</name>
<protein>
    <recommendedName>
        <fullName evidence="5">RRP15-like protein</fullName>
    </recommendedName>
</protein>
<comment type="caution">
    <text evidence="3">The sequence shown here is derived from an EMBL/GenBank/DDBJ whole genome shotgun (WGS) entry which is preliminary data.</text>
</comment>
<dbReference type="AlphaFoldDB" id="A0ABD0TX79"/>
<proteinExistence type="inferred from homology"/>
<evidence type="ECO:0000313" key="3">
    <source>
        <dbReference type="EMBL" id="KAL0904324.1"/>
    </source>
</evidence>
<reference evidence="3 4" key="1">
    <citation type="journal article" date="2024" name="Plant Biotechnol. J.">
        <title>Dendrobium thyrsiflorum genome and its molecular insights into genes involved in important horticultural traits.</title>
        <authorList>
            <person name="Chen B."/>
            <person name="Wang J.Y."/>
            <person name="Zheng P.J."/>
            <person name="Li K.L."/>
            <person name="Liang Y.M."/>
            <person name="Chen X.F."/>
            <person name="Zhang C."/>
            <person name="Zhao X."/>
            <person name="He X."/>
            <person name="Zhang G.Q."/>
            <person name="Liu Z.J."/>
            <person name="Xu Q."/>
        </authorList>
    </citation>
    <scope>NUCLEOTIDE SEQUENCE [LARGE SCALE GENOMIC DNA]</scope>
    <source>
        <strain evidence="3">GZMU011</strain>
    </source>
</reference>
<comment type="similarity">
    <text evidence="1">Belongs to the RRP15 family.</text>
</comment>
<dbReference type="Proteomes" id="UP001552299">
    <property type="component" value="Unassembled WGS sequence"/>
</dbReference>
<accession>A0ABD0TX79</accession>
<dbReference type="InterPro" id="IPR012459">
    <property type="entry name" value="Rrp15"/>
</dbReference>
<dbReference type="PANTHER" id="PTHR13245">
    <property type="entry name" value="RRP15-LIKE PROTEIN"/>
    <property type="match status" value="1"/>
</dbReference>